<keyword evidence="2" id="KW-0106">Calcium</keyword>
<dbReference type="PROSITE" id="PS50222">
    <property type="entry name" value="EF_HAND_2"/>
    <property type="match status" value="2"/>
</dbReference>
<dbReference type="PANTHER" id="PTHR23048:SF0">
    <property type="entry name" value="CALMODULIN LIKE 3"/>
    <property type="match status" value="1"/>
</dbReference>
<dbReference type="InterPro" id="IPR018247">
    <property type="entry name" value="EF_Hand_1_Ca_BS"/>
</dbReference>
<dbReference type="InterPro" id="IPR050230">
    <property type="entry name" value="CALM/Myosin/TropC-like"/>
</dbReference>
<dbReference type="SMART" id="SM00054">
    <property type="entry name" value="EFh"/>
    <property type="match status" value="2"/>
</dbReference>
<dbReference type="InterPro" id="IPR011992">
    <property type="entry name" value="EF-hand-dom_pair"/>
</dbReference>
<dbReference type="PROSITE" id="PS00018">
    <property type="entry name" value="EF_HAND_1"/>
    <property type="match status" value="1"/>
</dbReference>
<keyword evidence="1" id="KW-0677">Repeat</keyword>
<keyword evidence="5" id="KW-1185">Reference proteome</keyword>
<dbReference type="SUPFAM" id="SSF47473">
    <property type="entry name" value="EF-hand"/>
    <property type="match status" value="1"/>
</dbReference>
<name>A0ABY7FBY0_MYAAR</name>
<organism evidence="4 5">
    <name type="scientific">Mya arenaria</name>
    <name type="common">Soft-shell clam</name>
    <dbReference type="NCBI Taxonomy" id="6604"/>
    <lineage>
        <taxon>Eukaryota</taxon>
        <taxon>Metazoa</taxon>
        <taxon>Spiralia</taxon>
        <taxon>Lophotrochozoa</taxon>
        <taxon>Mollusca</taxon>
        <taxon>Bivalvia</taxon>
        <taxon>Autobranchia</taxon>
        <taxon>Heteroconchia</taxon>
        <taxon>Euheterodonta</taxon>
        <taxon>Imparidentia</taxon>
        <taxon>Neoheterodontei</taxon>
        <taxon>Myida</taxon>
        <taxon>Myoidea</taxon>
        <taxon>Myidae</taxon>
        <taxon>Mya</taxon>
    </lineage>
</organism>
<dbReference type="Pfam" id="PF13499">
    <property type="entry name" value="EF-hand_7"/>
    <property type="match status" value="1"/>
</dbReference>
<evidence type="ECO:0000259" key="3">
    <source>
        <dbReference type="PROSITE" id="PS50222"/>
    </source>
</evidence>
<accession>A0ABY7FBY0</accession>
<reference evidence="4" key="1">
    <citation type="submission" date="2022-11" db="EMBL/GenBank/DDBJ databases">
        <title>Centuries of genome instability and evolution in soft-shell clam transmissible cancer (bioRxiv).</title>
        <authorList>
            <person name="Hart S.F.M."/>
            <person name="Yonemitsu M.A."/>
            <person name="Giersch R.M."/>
            <person name="Beal B.F."/>
            <person name="Arriagada G."/>
            <person name="Davis B.W."/>
            <person name="Ostrander E.A."/>
            <person name="Goff S.P."/>
            <person name="Metzger M.J."/>
        </authorList>
    </citation>
    <scope>NUCLEOTIDE SEQUENCE</scope>
    <source>
        <strain evidence="4">MELC-2E11</strain>
        <tissue evidence="4">Siphon/mantle</tissue>
    </source>
</reference>
<dbReference type="PANTHER" id="PTHR23048">
    <property type="entry name" value="MYOSIN LIGHT CHAIN 1, 3"/>
    <property type="match status" value="1"/>
</dbReference>
<dbReference type="Proteomes" id="UP001164746">
    <property type="component" value="Chromosome 11"/>
</dbReference>
<dbReference type="CDD" id="cd00051">
    <property type="entry name" value="EFh"/>
    <property type="match status" value="1"/>
</dbReference>
<dbReference type="EMBL" id="CP111022">
    <property type="protein sequence ID" value="WAR18684.1"/>
    <property type="molecule type" value="Genomic_DNA"/>
</dbReference>
<evidence type="ECO:0000313" key="5">
    <source>
        <dbReference type="Proteomes" id="UP001164746"/>
    </source>
</evidence>
<sequence>MNVKKGQEISREQFNRCMMRYCDSWRKNKETADDELLSSFRLFDKDNNGYIDPKELTRVLTGLGEKMKREEVQEMFKSADKNADGKIHYEEFVELFQNKHLEHVKKG</sequence>
<dbReference type="InterPro" id="IPR002048">
    <property type="entry name" value="EF_hand_dom"/>
</dbReference>
<evidence type="ECO:0000313" key="4">
    <source>
        <dbReference type="EMBL" id="WAR18684.1"/>
    </source>
</evidence>
<proteinExistence type="predicted"/>
<evidence type="ECO:0000256" key="1">
    <source>
        <dbReference type="ARBA" id="ARBA00022737"/>
    </source>
</evidence>
<feature type="domain" description="EF-hand" evidence="3">
    <location>
        <begin position="67"/>
        <end position="102"/>
    </location>
</feature>
<evidence type="ECO:0000256" key="2">
    <source>
        <dbReference type="ARBA" id="ARBA00022837"/>
    </source>
</evidence>
<feature type="domain" description="EF-hand" evidence="3">
    <location>
        <begin position="31"/>
        <end position="66"/>
    </location>
</feature>
<dbReference type="Gene3D" id="1.10.238.10">
    <property type="entry name" value="EF-hand"/>
    <property type="match status" value="1"/>
</dbReference>
<protein>
    <submittedName>
        <fullName evidence="4">CALM-like protein</fullName>
    </submittedName>
</protein>
<gene>
    <name evidence="4" type="ORF">MAR_000522</name>
</gene>